<comment type="caution">
    <text evidence="2">The sequence shown here is derived from an EMBL/GenBank/DDBJ whole genome shotgun (WGS) entry which is preliminary data.</text>
</comment>
<name>A0ABV9CGV4_9ACTN</name>
<dbReference type="RefSeq" id="WP_380841183.1">
    <property type="nucleotide sequence ID" value="NZ_JBHSFP010000009.1"/>
</dbReference>
<evidence type="ECO:0000313" key="3">
    <source>
        <dbReference type="Proteomes" id="UP001596004"/>
    </source>
</evidence>
<evidence type="ECO:0000313" key="2">
    <source>
        <dbReference type="EMBL" id="MFC4532391.1"/>
    </source>
</evidence>
<feature type="chain" id="PRO_5047264286" evidence="1">
    <location>
        <begin position="32"/>
        <end position="368"/>
    </location>
</feature>
<accession>A0ABV9CGV4</accession>
<proteinExistence type="predicted"/>
<protein>
    <submittedName>
        <fullName evidence="2">Uncharacterized protein</fullName>
    </submittedName>
</protein>
<keyword evidence="1" id="KW-0732">Signal</keyword>
<keyword evidence="3" id="KW-1185">Reference proteome</keyword>
<evidence type="ECO:0000256" key="1">
    <source>
        <dbReference type="SAM" id="SignalP"/>
    </source>
</evidence>
<feature type="signal peptide" evidence="1">
    <location>
        <begin position="1"/>
        <end position="31"/>
    </location>
</feature>
<dbReference type="Proteomes" id="UP001596004">
    <property type="component" value="Unassembled WGS sequence"/>
</dbReference>
<sequence>MRRPRKVLSRLLCIIAMLAAGLTTAATGAQAAVPDRWGFALVDTTSGTPDLTHQAGSWPAGPNVTVTPGAIGEVFVRFPDIGVSSTRTDRGVVHVTAIAQTAVWCQVEKYGAVGTDEIVAVRCYAYGGRPVFTPFAITFASSSGALPPPEALGYLYWDGSGIAASYNSALNTNTVVPSVSPGVWTVMLNGLGPAHASGNIQVTAVDSSVPAHCKVSGWSPSTSGQKLQVRCFDAADAPLKTGWTLTYHNERAVIGGAIPPKYFAYTFDNAPADPGPYTPVPAGVTFNSAGSFNEIQSAGFGLRLVTFHKVGQLPDDVQVTAYGRGPAFCNLLARWATYGNEVTVRDVACYEGGRPVESASLVTYTSAY</sequence>
<dbReference type="EMBL" id="JBHSFP010000009">
    <property type="protein sequence ID" value="MFC4532391.1"/>
    <property type="molecule type" value="Genomic_DNA"/>
</dbReference>
<organism evidence="2 3">
    <name type="scientific">Sphaerisporangium dianthi</name>
    <dbReference type="NCBI Taxonomy" id="1436120"/>
    <lineage>
        <taxon>Bacteria</taxon>
        <taxon>Bacillati</taxon>
        <taxon>Actinomycetota</taxon>
        <taxon>Actinomycetes</taxon>
        <taxon>Streptosporangiales</taxon>
        <taxon>Streptosporangiaceae</taxon>
        <taxon>Sphaerisporangium</taxon>
    </lineage>
</organism>
<gene>
    <name evidence="2" type="ORF">ACFO60_16580</name>
</gene>
<reference evidence="3" key="1">
    <citation type="journal article" date="2019" name="Int. J. Syst. Evol. Microbiol.">
        <title>The Global Catalogue of Microorganisms (GCM) 10K type strain sequencing project: providing services to taxonomists for standard genome sequencing and annotation.</title>
        <authorList>
            <consortium name="The Broad Institute Genomics Platform"/>
            <consortium name="The Broad Institute Genome Sequencing Center for Infectious Disease"/>
            <person name="Wu L."/>
            <person name="Ma J."/>
        </authorList>
    </citation>
    <scope>NUCLEOTIDE SEQUENCE [LARGE SCALE GENOMIC DNA]</scope>
    <source>
        <strain evidence="3">CGMCC 4.7132</strain>
    </source>
</reference>